<evidence type="ECO:0000256" key="5">
    <source>
        <dbReference type="PIRSR" id="PIRSR602129-50"/>
    </source>
</evidence>
<comment type="similarity">
    <text evidence="2 6">Belongs to the group II decarboxylase family.</text>
</comment>
<reference evidence="7" key="1">
    <citation type="submission" date="2020-04" db="EMBL/GenBank/DDBJ databases">
        <title>Genome Assembly and Annotation of Botryosphaeria dothidea sdau 11-99, a Latent Pathogen of Apple Fruit Ring Rot in China.</title>
        <authorList>
            <person name="Yu C."/>
            <person name="Diao Y."/>
            <person name="Lu Q."/>
            <person name="Zhao J."/>
            <person name="Cui S."/>
            <person name="Peng C."/>
            <person name="He B."/>
            <person name="Liu H."/>
        </authorList>
    </citation>
    <scope>NUCLEOTIDE SEQUENCE [LARGE SCALE GENOMIC DNA]</scope>
    <source>
        <strain evidence="7">Sdau11-99</strain>
    </source>
</reference>
<comment type="cofactor">
    <cofactor evidence="1 5 6">
        <name>pyridoxal 5'-phosphate</name>
        <dbReference type="ChEBI" id="CHEBI:597326"/>
    </cofactor>
</comment>
<protein>
    <submittedName>
        <fullName evidence="7">L-2,4-diaminobutyrate decarboxylase</fullName>
    </submittedName>
</protein>
<dbReference type="PANTHER" id="PTHR11999">
    <property type="entry name" value="GROUP II PYRIDOXAL-5-PHOSPHATE DECARBOXYLASE"/>
    <property type="match status" value="1"/>
</dbReference>
<dbReference type="InterPro" id="IPR015421">
    <property type="entry name" value="PyrdxlP-dep_Trfase_major"/>
</dbReference>
<accession>A0A8H4IQX0</accession>
<evidence type="ECO:0000256" key="6">
    <source>
        <dbReference type="RuleBase" id="RU000382"/>
    </source>
</evidence>
<dbReference type="EMBL" id="WWBZ02000040">
    <property type="protein sequence ID" value="KAF4305354.1"/>
    <property type="molecule type" value="Genomic_DNA"/>
</dbReference>
<dbReference type="InterPro" id="IPR010977">
    <property type="entry name" value="Aromatic_deC"/>
</dbReference>
<dbReference type="GO" id="GO:0019752">
    <property type="term" value="P:carboxylic acid metabolic process"/>
    <property type="evidence" value="ECO:0007669"/>
    <property type="project" value="InterPro"/>
</dbReference>
<evidence type="ECO:0000313" key="7">
    <source>
        <dbReference type="EMBL" id="KAF4305354.1"/>
    </source>
</evidence>
<feature type="modified residue" description="N6-(pyridoxal phosphate)lysine" evidence="5">
    <location>
        <position position="323"/>
    </location>
</feature>
<gene>
    <name evidence="7" type="ORF">GTA08_BOTSDO06659</name>
</gene>
<dbReference type="InterPro" id="IPR002129">
    <property type="entry name" value="PyrdxlP-dep_de-COase"/>
</dbReference>
<organism evidence="7 8">
    <name type="scientific">Botryosphaeria dothidea</name>
    <dbReference type="NCBI Taxonomy" id="55169"/>
    <lineage>
        <taxon>Eukaryota</taxon>
        <taxon>Fungi</taxon>
        <taxon>Dikarya</taxon>
        <taxon>Ascomycota</taxon>
        <taxon>Pezizomycotina</taxon>
        <taxon>Dothideomycetes</taxon>
        <taxon>Dothideomycetes incertae sedis</taxon>
        <taxon>Botryosphaeriales</taxon>
        <taxon>Botryosphaeriaceae</taxon>
        <taxon>Botryosphaeria</taxon>
    </lineage>
</organism>
<dbReference type="Gene3D" id="3.90.1150.10">
    <property type="entry name" value="Aspartate Aminotransferase, domain 1"/>
    <property type="match status" value="1"/>
</dbReference>
<dbReference type="PANTHER" id="PTHR11999:SF165">
    <property type="entry name" value="DECARBOXYLASE, PUTATIVE (AFU_ORTHOLOGUE AFUA_2G04980)-RELATED"/>
    <property type="match status" value="1"/>
</dbReference>
<dbReference type="Gene3D" id="3.40.640.10">
    <property type="entry name" value="Type I PLP-dependent aspartate aminotransferase-like (Major domain)"/>
    <property type="match status" value="1"/>
</dbReference>
<dbReference type="SUPFAM" id="SSF53383">
    <property type="entry name" value="PLP-dependent transferases"/>
    <property type="match status" value="1"/>
</dbReference>
<proteinExistence type="inferred from homology"/>
<name>A0A8H4IQX0_9PEZI</name>
<comment type="caution">
    <text evidence="7">The sequence shown here is derived from an EMBL/GenBank/DDBJ whole genome shotgun (WGS) entry which is preliminary data.</text>
</comment>
<dbReference type="Pfam" id="PF00282">
    <property type="entry name" value="Pyridoxal_deC"/>
    <property type="match status" value="1"/>
</dbReference>
<evidence type="ECO:0000256" key="4">
    <source>
        <dbReference type="ARBA" id="ARBA00023239"/>
    </source>
</evidence>
<sequence>MPIEDVVLPDGASLSVPLPFAYSANKDSRRPVLPAQEILRRARTTLVEALPADGLGYERTVKHLLDDVAPALNGNSNSPNYYGFVTGGATPAAALADNLVTAYDQNVQVHLPNETVATNVEDHALRLLCDLLELESSKWPHRTFTTGATASNVIGLACGREHAILSAASRKGQSVSVGELGLLGAMRAADVDDIQVLTTVPHSSLGKAASIVGIGRAFVKTVGLADAPHRFDLGRLEAALALERTASIVAISCSEVNTGNFATSGYAEMAAIRKLCDKYGAWIHVDAAFGLLGRILASSEFAKIISATEGIQLADSITGDGHKLLNVPYDCGFLLSRHAQIGQNTFQNANAAYLNAGAEGEAPSIPSPLNFGIENSRRFRAFPVYATLVAYGKEGYREMLVRQIRLARAIGALVLDHEAYELLPQSGLSRSQILDNIYIIVLFRARNEQLNKELVRRINATSKIYVSGSSWEGSPACRFAVSNWQVDVDRDLKIIREVLQTVFSEYTET</sequence>
<evidence type="ECO:0000313" key="8">
    <source>
        <dbReference type="Proteomes" id="UP000572817"/>
    </source>
</evidence>
<keyword evidence="8" id="KW-1185">Reference proteome</keyword>
<keyword evidence="3 5" id="KW-0663">Pyridoxal phosphate</keyword>
<dbReference type="InterPro" id="IPR015424">
    <property type="entry name" value="PyrdxlP-dep_Trfase"/>
</dbReference>
<dbReference type="GO" id="GO:0030170">
    <property type="term" value="F:pyridoxal phosphate binding"/>
    <property type="evidence" value="ECO:0007669"/>
    <property type="project" value="InterPro"/>
</dbReference>
<dbReference type="AlphaFoldDB" id="A0A8H4IQX0"/>
<dbReference type="GO" id="GO:0005737">
    <property type="term" value="C:cytoplasm"/>
    <property type="evidence" value="ECO:0007669"/>
    <property type="project" value="TreeGrafter"/>
</dbReference>
<dbReference type="InterPro" id="IPR015422">
    <property type="entry name" value="PyrdxlP-dep_Trfase_small"/>
</dbReference>
<keyword evidence="4 6" id="KW-0456">Lyase</keyword>
<dbReference type="Proteomes" id="UP000572817">
    <property type="component" value="Unassembled WGS sequence"/>
</dbReference>
<dbReference type="OrthoDB" id="2161780at2759"/>
<evidence type="ECO:0000256" key="2">
    <source>
        <dbReference type="ARBA" id="ARBA00009533"/>
    </source>
</evidence>
<dbReference type="GO" id="GO:0016831">
    <property type="term" value="F:carboxy-lyase activity"/>
    <property type="evidence" value="ECO:0007669"/>
    <property type="project" value="TreeGrafter"/>
</dbReference>
<evidence type="ECO:0000256" key="1">
    <source>
        <dbReference type="ARBA" id="ARBA00001933"/>
    </source>
</evidence>
<evidence type="ECO:0000256" key="3">
    <source>
        <dbReference type="ARBA" id="ARBA00022898"/>
    </source>
</evidence>